<sequence>MSPPESTYLSQRFDYDSPWGRPSFSPLALLFYDAAQLLNVRPGDRPNDNLTSGIFRELKVLVFQLQPGDGKLSVRPPRETAMSREICCRDLMLTGEEKLGAVAGTKSLFRKQVTGAKSMRTDSGDDGLKTRRGHTAGKDCGKCGHLHMTGGSENEVNNTQTTSEEILHLSEFPAHSLVRTNRQRAAKVEDSRK</sequence>
<evidence type="ECO:0000313" key="2">
    <source>
        <dbReference type="EMBL" id="CAB1441161.1"/>
    </source>
</evidence>
<dbReference type="EMBL" id="CADEAL010002580">
    <property type="protein sequence ID" value="CAB1441161.1"/>
    <property type="molecule type" value="Genomic_DNA"/>
</dbReference>
<proteinExistence type="predicted"/>
<reference evidence="2" key="1">
    <citation type="submission" date="2020-03" db="EMBL/GenBank/DDBJ databases">
        <authorList>
            <person name="Weist P."/>
        </authorList>
    </citation>
    <scope>NUCLEOTIDE SEQUENCE</scope>
</reference>
<gene>
    <name evidence="2" type="ORF">PLEPLA_LOCUS28946</name>
</gene>
<organism evidence="2 3">
    <name type="scientific">Pleuronectes platessa</name>
    <name type="common">European plaice</name>
    <dbReference type="NCBI Taxonomy" id="8262"/>
    <lineage>
        <taxon>Eukaryota</taxon>
        <taxon>Metazoa</taxon>
        <taxon>Chordata</taxon>
        <taxon>Craniata</taxon>
        <taxon>Vertebrata</taxon>
        <taxon>Euteleostomi</taxon>
        <taxon>Actinopterygii</taxon>
        <taxon>Neopterygii</taxon>
        <taxon>Teleostei</taxon>
        <taxon>Neoteleostei</taxon>
        <taxon>Acanthomorphata</taxon>
        <taxon>Carangaria</taxon>
        <taxon>Pleuronectiformes</taxon>
        <taxon>Pleuronectoidei</taxon>
        <taxon>Pleuronectidae</taxon>
        <taxon>Pleuronectes</taxon>
    </lineage>
</organism>
<dbReference type="Proteomes" id="UP001153269">
    <property type="component" value="Unassembled WGS sequence"/>
</dbReference>
<comment type="caution">
    <text evidence="2">The sequence shown here is derived from an EMBL/GenBank/DDBJ whole genome shotgun (WGS) entry which is preliminary data.</text>
</comment>
<accession>A0A9N7V1U0</accession>
<feature type="region of interest" description="Disordered" evidence="1">
    <location>
        <begin position="114"/>
        <end position="136"/>
    </location>
</feature>
<feature type="compositionally biased region" description="Basic and acidic residues" evidence="1">
    <location>
        <begin position="119"/>
        <end position="129"/>
    </location>
</feature>
<protein>
    <submittedName>
        <fullName evidence="2">Uncharacterized protein</fullName>
    </submittedName>
</protein>
<name>A0A9N7V1U0_PLEPL</name>
<dbReference type="AlphaFoldDB" id="A0A9N7V1U0"/>
<evidence type="ECO:0000313" key="3">
    <source>
        <dbReference type="Proteomes" id="UP001153269"/>
    </source>
</evidence>
<evidence type="ECO:0000256" key="1">
    <source>
        <dbReference type="SAM" id="MobiDB-lite"/>
    </source>
</evidence>
<keyword evidence="3" id="KW-1185">Reference proteome</keyword>